<evidence type="ECO:0000313" key="5">
    <source>
        <dbReference type="EMBL" id="PWK96748.1"/>
    </source>
</evidence>
<evidence type="ECO:0000256" key="2">
    <source>
        <dbReference type="ARBA" id="ARBA00008072"/>
    </source>
</evidence>
<comment type="cofactor">
    <cofactor evidence="1">
        <name>Zn(2+)</name>
        <dbReference type="ChEBI" id="CHEBI:29105"/>
    </cofactor>
</comment>
<protein>
    <recommendedName>
        <fullName evidence="7">Alcohol dehydrogenase-like protein</fullName>
    </recommendedName>
</protein>
<dbReference type="GO" id="GO:0046872">
    <property type="term" value="F:metal ion binding"/>
    <property type="evidence" value="ECO:0007669"/>
    <property type="project" value="UniProtKB-KW"/>
</dbReference>
<proteinExistence type="inferred from homology"/>
<reference evidence="5 6" key="1">
    <citation type="submission" date="2018-05" db="EMBL/GenBank/DDBJ databases">
        <title>Genomic Encyclopedia of Type Strains, Phase IV (KMG-V): Genome sequencing to study the core and pangenomes of soil and plant-associated prokaryotes.</title>
        <authorList>
            <person name="Whitman W."/>
        </authorList>
    </citation>
    <scope>NUCLEOTIDE SEQUENCE [LARGE SCALE GENOMIC DNA]</scope>
    <source>
        <strain evidence="5 6">PNA 200-10</strain>
    </source>
</reference>
<evidence type="ECO:0000313" key="6">
    <source>
        <dbReference type="Proteomes" id="UP000245981"/>
    </source>
</evidence>
<dbReference type="PANTHER" id="PTHR42813">
    <property type="entry name" value="ZINC-TYPE ALCOHOL DEHYDROGENASE-LIKE"/>
    <property type="match status" value="1"/>
</dbReference>
<dbReference type="AlphaFoldDB" id="A0A2V2BAA0"/>
<keyword evidence="3" id="KW-0479">Metal-binding</keyword>
<evidence type="ECO:0000256" key="1">
    <source>
        <dbReference type="ARBA" id="ARBA00001947"/>
    </source>
</evidence>
<keyword evidence="4" id="KW-0862">Zinc</keyword>
<comment type="caution">
    <text evidence="5">The sequence shown here is derived from an EMBL/GenBank/DDBJ whole genome shotgun (WGS) entry which is preliminary data.</text>
</comment>
<accession>A0A2V2BAA0</accession>
<dbReference type="Proteomes" id="UP000245981">
    <property type="component" value="Unassembled WGS sequence"/>
</dbReference>
<evidence type="ECO:0000256" key="3">
    <source>
        <dbReference type="ARBA" id="ARBA00022723"/>
    </source>
</evidence>
<gene>
    <name evidence="5" type="ORF">C7431_10576</name>
</gene>
<dbReference type="EMBL" id="QGHF01000005">
    <property type="protein sequence ID" value="PWK96748.1"/>
    <property type="molecule type" value="Genomic_DNA"/>
</dbReference>
<comment type="similarity">
    <text evidence="2">Belongs to the zinc-containing alcohol dehydrogenase family.</text>
</comment>
<dbReference type="PANTHER" id="PTHR42813:SF4">
    <property type="entry name" value="NADP-DEPENDENT ISOPROPANOL DEHYDROGENASE"/>
    <property type="match status" value="1"/>
</dbReference>
<evidence type="ECO:0000256" key="4">
    <source>
        <dbReference type="ARBA" id="ARBA00022833"/>
    </source>
</evidence>
<dbReference type="InterPro" id="IPR011032">
    <property type="entry name" value="GroES-like_sf"/>
</dbReference>
<name>A0A2V2BAA0_9GAMM</name>
<organism evidence="5 6">
    <name type="scientific">Pantoea allii</name>
    <dbReference type="NCBI Taxonomy" id="574096"/>
    <lineage>
        <taxon>Bacteria</taxon>
        <taxon>Pseudomonadati</taxon>
        <taxon>Pseudomonadota</taxon>
        <taxon>Gammaproteobacteria</taxon>
        <taxon>Enterobacterales</taxon>
        <taxon>Erwiniaceae</taxon>
        <taxon>Pantoea</taxon>
    </lineage>
</organism>
<dbReference type="RefSeq" id="WP_244915450.1">
    <property type="nucleotide sequence ID" value="NZ_CP193920.1"/>
</dbReference>
<evidence type="ECO:0008006" key="7">
    <source>
        <dbReference type="Google" id="ProtNLM"/>
    </source>
</evidence>
<dbReference type="STRING" id="574096.HA38_10440"/>
<sequence length="65" mass="7284">MQRKLKAMVYHGKNDIRVEERVRPTVMEATDAIIKLTKTTICGTDPGIWEGKKPETGKQTDGVVL</sequence>
<dbReference type="SUPFAM" id="SSF50129">
    <property type="entry name" value="GroES-like"/>
    <property type="match status" value="1"/>
</dbReference>
<dbReference type="Gene3D" id="3.90.180.10">
    <property type="entry name" value="Medium-chain alcohol dehydrogenases, catalytic domain"/>
    <property type="match status" value="1"/>
</dbReference>